<accession>A0A9P3PPC7</accession>
<dbReference type="InterPro" id="IPR001466">
    <property type="entry name" value="Beta-lactam-related"/>
</dbReference>
<dbReference type="SUPFAM" id="SSF56601">
    <property type="entry name" value="beta-lactamase/transpeptidase-like"/>
    <property type="match status" value="1"/>
</dbReference>
<organism evidence="4 5">
    <name type="scientific">Lyophyllum shimeji</name>
    <name type="common">Hon-shimeji</name>
    <name type="synonym">Tricholoma shimeji</name>
    <dbReference type="NCBI Taxonomy" id="47721"/>
    <lineage>
        <taxon>Eukaryota</taxon>
        <taxon>Fungi</taxon>
        <taxon>Dikarya</taxon>
        <taxon>Basidiomycota</taxon>
        <taxon>Agaricomycotina</taxon>
        <taxon>Agaricomycetes</taxon>
        <taxon>Agaricomycetidae</taxon>
        <taxon>Agaricales</taxon>
        <taxon>Tricholomatineae</taxon>
        <taxon>Lyophyllaceae</taxon>
        <taxon>Lyophyllum</taxon>
    </lineage>
</organism>
<reference evidence="4" key="1">
    <citation type="submission" date="2022-07" db="EMBL/GenBank/DDBJ databases">
        <title>The genome of Lyophyllum shimeji provides insight into the initial evolution of ectomycorrhizal fungal genome.</title>
        <authorList>
            <person name="Kobayashi Y."/>
            <person name="Shibata T."/>
            <person name="Hirakawa H."/>
            <person name="Shigenobu S."/>
            <person name="Nishiyama T."/>
            <person name="Yamada A."/>
            <person name="Hasebe M."/>
            <person name="Kawaguchi M."/>
        </authorList>
    </citation>
    <scope>NUCLEOTIDE SEQUENCE</scope>
    <source>
        <strain evidence="4">AT787</strain>
    </source>
</reference>
<evidence type="ECO:0000256" key="1">
    <source>
        <dbReference type="ARBA" id="ARBA00038215"/>
    </source>
</evidence>
<dbReference type="OrthoDB" id="5946976at2759"/>
<dbReference type="Gene3D" id="3.40.710.10">
    <property type="entry name" value="DD-peptidase/beta-lactamase superfamily"/>
    <property type="match status" value="1"/>
</dbReference>
<evidence type="ECO:0000313" key="4">
    <source>
        <dbReference type="EMBL" id="GLB39321.1"/>
    </source>
</evidence>
<dbReference type="PANTHER" id="PTHR46825:SF15">
    <property type="entry name" value="BETA-LACTAMASE-RELATED DOMAIN-CONTAINING PROTEIN"/>
    <property type="match status" value="1"/>
</dbReference>
<keyword evidence="5" id="KW-1185">Reference proteome</keyword>
<dbReference type="EMBL" id="BRPK01000006">
    <property type="protein sequence ID" value="GLB39321.1"/>
    <property type="molecule type" value="Genomic_DNA"/>
</dbReference>
<feature type="chain" id="PRO_5040436374" evidence="2">
    <location>
        <begin position="16"/>
        <end position="601"/>
    </location>
</feature>
<dbReference type="Pfam" id="PF00144">
    <property type="entry name" value="Beta-lactamase"/>
    <property type="match status" value="1"/>
</dbReference>
<comment type="similarity">
    <text evidence="1">Belongs to the peptidase S12 family.</text>
</comment>
<dbReference type="InterPro" id="IPR050491">
    <property type="entry name" value="AmpC-like"/>
</dbReference>
<evidence type="ECO:0000256" key="2">
    <source>
        <dbReference type="SAM" id="SignalP"/>
    </source>
</evidence>
<keyword evidence="2" id="KW-0732">Signal</keyword>
<feature type="signal peptide" evidence="2">
    <location>
        <begin position="1"/>
        <end position="15"/>
    </location>
</feature>
<evidence type="ECO:0000313" key="5">
    <source>
        <dbReference type="Proteomes" id="UP001063166"/>
    </source>
</evidence>
<gene>
    <name evidence="4" type="ORF">LshimejAT787_0604830</name>
</gene>
<dbReference type="PANTHER" id="PTHR46825">
    <property type="entry name" value="D-ALANYL-D-ALANINE-CARBOXYPEPTIDASE/ENDOPEPTIDASE AMPH"/>
    <property type="match status" value="1"/>
</dbReference>
<dbReference type="InterPro" id="IPR012338">
    <property type="entry name" value="Beta-lactam/transpept-like"/>
</dbReference>
<proteinExistence type="inferred from homology"/>
<evidence type="ECO:0000259" key="3">
    <source>
        <dbReference type="Pfam" id="PF00144"/>
    </source>
</evidence>
<dbReference type="AlphaFoldDB" id="A0A9P3PPC7"/>
<protein>
    <submittedName>
        <fullName evidence="4">Beta-lactamase</fullName>
    </submittedName>
</protein>
<comment type="caution">
    <text evidence="4">The sequence shown here is derived from an EMBL/GenBank/DDBJ whole genome shotgun (WGS) entry which is preliminary data.</text>
</comment>
<dbReference type="Proteomes" id="UP001063166">
    <property type="component" value="Unassembled WGS sequence"/>
</dbReference>
<name>A0A9P3PPC7_LYOSH</name>
<feature type="domain" description="Beta-lactamase-related" evidence="3">
    <location>
        <begin position="76"/>
        <end position="393"/>
    </location>
</feature>
<sequence length="601" mass="66052">MRLLSLLSLVPYYLAWDTLAGLPQALSQETGANITSIIDADTEAFINQVLADWKSPGGVAVAFVKRDDNGTWTNIETKGFGRATASGTNVTENTMFNIGSNSKLFTVLATSLLINNETLSPRLNWDSKVKDFIMQFNLTDPVATAEATPLDLMSHRSGYPLHDFSYRYSDDVPMVLYKMQFLRQSAQFRDIWQYNNNMYTTLSYFPPLLLPSKQPFARYVKEHILDPLGMNQTTYDYNLANSNGQRADGMAREGLDVYKDPFAGTSRAAQYWTSKTGGEDGSVLAGAGGVITCAVDVAKWLQMLLLDGVNPANNQTVIPPGVLKKIASAIIPQTGAPDWPEYSLYAYGAAQLQITYRGHLIIEHGGFIRGFNTQISRLPYDNFGVSVLTNDNEYGKVIGEIIKNHIIDKTLGLEPIDWNSRWKALKSIAPTRATPRPENVTLPSTNFTKLAGTYNNEGYGKIELCLLAPEDPNPTASCRDLAANVSTILPGAVRSGIPILVGAVDSPWFSHIAVEHFNADLFNVSLFISTPTNDSSQPYWTYNDKRQSDNGMIGEADVEGDKVAFGLAGFWAGLWDGAAAGVPKPTGNTVRERAEVYFEKI</sequence>